<reference evidence="2 3" key="1">
    <citation type="journal article" date="2018" name="PLoS ONE">
        <title>The draft genome of Kipferlia bialata reveals reductive genome evolution in fornicate parasites.</title>
        <authorList>
            <person name="Tanifuji G."/>
            <person name="Takabayashi S."/>
            <person name="Kume K."/>
            <person name="Takagi M."/>
            <person name="Nakayama T."/>
            <person name="Kamikawa R."/>
            <person name="Inagaki Y."/>
            <person name="Hashimoto T."/>
        </authorList>
    </citation>
    <scope>NUCLEOTIDE SEQUENCE [LARGE SCALE GENOMIC DNA]</scope>
    <source>
        <strain evidence="2">NY0173</strain>
    </source>
</reference>
<sequence length="144" mass="15644">NGPFGAVIVQYDSATNEAIRHWVDCNAVVTSCDPSAHAEVSVIRKVCAELQTVHLDSLSDPVPSYCALYSSCEPCPMCYAASRWARLPVIAYAADRDDAERAGFVDAELYRELSTGSPKGMTHVTTPHAGAPFDLFIDSTNKQY</sequence>
<dbReference type="Proteomes" id="UP000265618">
    <property type="component" value="Unassembled WGS sequence"/>
</dbReference>
<dbReference type="InterPro" id="IPR002125">
    <property type="entry name" value="CMP_dCMP_dom"/>
</dbReference>
<dbReference type="PANTHER" id="PTHR11079">
    <property type="entry name" value="CYTOSINE DEAMINASE FAMILY MEMBER"/>
    <property type="match status" value="1"/>
</dbReference>
<dbReference type="CDD" id="cd01285">
    <property type="entry name" value="nucleoside_deaminase"/>
    <property type="match status" value="1"/>
</dbReference>
<evidence type="ECO:0000259" key="1">
    <source>
        <dbReference type="PROSITE" id="PS51747"/>
    </source>
</evidence>
<accession>A0A9K3CZX7</accession>
<dbReference type="GO" id="GO:0006152">
    <property type="term" value="P:purine nucleoside catabolic process"/>
    <property type="evidence" value="ECO:0007669"/>
    <property type="project" value="TreeGrafter"/>
</dbReference>
<dbReference type="GO" id="GO:0047974">
    <property type="term" value="F:guanosine deaminase activity"/>
    <property type="evidence" value="ECO:0007669"/>
    <property type="project" value="TreeGrafter"/>
</dbReference>
<dbReference type="EMBL" id="BDIP01002334">
    <property type="protein sequence ID" value="GIQ86132.1"/>
    <property type="molecule type" value="Genomic_DNA"/>
</dbReference>
<dbReference type="AlphaFoldDB" id="A0A9K3CZX7"/>
<comment type="caution">
    <text evidence="2">The sequence shown here is derived from an EMBL/GenBank/DDBJ whole genome shotgun (WGS) entry which is preliminary data.</text>
</comment>
<feature type="domain" description="CMP/dCMP-type deaminase" evidence="1">
    <location>
        <begin position="1"/>
        <end position="117"/>
    </location>
</feature>
<keyword evidence="3" id="KW-1185">Reference proteome</keyword>
<feature type="non-terminal residue" evidence="2">
    <location>
        <position position="1"/>
    </location>
</feature>
<dbReference type="PANTHER" id="PTHR11079:SF161">
    <property type="entry name" value="CMP_DCMP-TYPE DEAMINASE DOMAIN-CONTAINING PROTEIN"/>
    <property type="match status" value="1"/>
</dbReference>
<dbReference type="Pfam" id="PF00383">
    <property type="entry name" value="dCMP_cyt_deam_1"/>
    <property type="match status" value="1"/>
</dbReference>
<dbReference type="Gene3D" id="3.40.140.10">
    <property type="entry name" value="Cytidine Deaminase, domain 2"/>
    <property type="match status" value="1"/>
</dbReference>
<dbReference type="OrthoDB" id="408702at2759"/>
<dbReference type="PROSITE" id="PS51747">
    <property type="entry name" value="CYT_DCMP_DEAMINASES_2"/>
    <property type="match status" value="1"/>
</dbReference>
<proteinExistence type="predicted"/>
<organism evidence="2 3">
    <name type="scientific">Kipferlia bialata</name>
    <dbReference type="NCBI Taxonomy" id="797122"/>
    <lineage>
        <taxon>Eukaryota</taxon>
        <taxon>Metamonada</taxon>
        <taxon>Carpediemonas-like organisms</taxon>
        <taxon>Kipferlia</taxon>
    </lineage>
</organism>
<evidence type="ECO:0000313" key="2">
    <source>
        <dbReference type="EMBL" id="GIQ86132.1"/>
    </source>
</evidence>
<dbReference type="InterPro" id="IPR016193">
    <property type="entry name" value="Cytidine_deaminase-like"/>
</dbReference>
<name>A0A9K3CZX7_9EUKA</name>
<protein>
    <recommendedName>
        <fullName evidence="1">CMP/dCMP-type deaminase domain-containing protein</fullName>
    </recommendedName>
</protein>
<evidence type="ECO:0000313" key="3">
    <source>
        <dbReference type="Proteomes" id="UP000265618"/>
    </source>
</evidence>
<gene>
    <name evidence="2" type="ORF">KIPB_007926</name>
</gene>
<dbReference type="SUPFAM" id="SSF53927">
    <property type="entry name" value="Cytidine deaminase-like"/>
    <property type="match status" value="1"/>
</dbReference>